<evidence type="ECO:0000313" key="3">
    <source>
        <dbReference type="Proteomes" id="UP000419743"/>
    </source>
</evidence>
<comment type="caution">
    <text evidence="2">The sequence shown here is derived from an EMBL/GenBank/DDBJ whole genome shotgun (WGS) entry which is preliminary data.</text>
</comment>
<evidence type="ECO:0000256" key="1">
    <source>
        <dbReference type="SAM" id="MobiDB-lite"/>
    </source>
</evidence>
<keyword evidence="3" id="KW-1185">Reference proteome</keyword>
<name>A0A7M4DLJ2_9MICO</name>
<dbReference type="RefSeq" id="WP_156741725.1">
    <property type="nucleotide sequence ID" value="NZ_CACRYJ010000045.1"/>
</dbReference>
<evidence type="ECO:0000313" key="2">
    <source>
        <dbReference type="EMBL" id="VZO38152.1"/>
    </source>
</evidence>
<feature type="region of interest" description="Disordered" evidence="1">
    <location>
        <begin position="37"/>
        <end position="65"/>
    </location>
</feature>
<dbReference type="InterPro" id="IPR018561">
    <property type="entry name" value="AosR"/>
</dbReference>
<sequence length="200" mass="22059">MRAFSFRRGEYVAELDAHERTIISRVIADTSQLLGVPLGHPDEASDPEEAGSAVGPSMTWSADDVSAPADPALARLLPSASKEDDGVADEFRRLTEADLRSAKADRLRMVFDELRRPGTKIHVPTERAMDWAAALTDVRLVLAERLEIRTDSDAEDVYRLSTMGAEPGEDEIREALALLYSALTWLQESLLQVMLPTLPD</sequence>
<gene>
    <name evidence="2" type="ORF">HALOF300_03009</name>
</gene>
<dbReference type="AlphaFoldDB" id="A0A7M4DLJ2"/>
<dbReference type="Pfam" id="PF09438">
    <property type="entry name" value="DUF2017"/>
    <property type="match status" value="1"/>
</dbReference>
<proteinExistence type="predicted"/>
<organism evidence="2 3">
    <name type="scientific">Occultella aeris</name>
    <dbReference type="NCBI Taxonomy" id="2761496"/>
    <lineage>
        <taxon>Bacteria</taxon>
        <taxon>Bacillati</taxon>
        <taxon>Actinomycetota</taxon>
        <taxon>Actinomycetes</taxon>
        <taxon>Micrococcales</taxon>
        <taxon>Ruaniaceae</taxon>
        <taxon>Occultella</taxon>
    </lineage>
</organism>
<evidence type="ECO:0008006" key="4">
    <source>
        <dbReference type="Google" id="ProtNLM"/>
    </source>
</evidence>
<dbReference type="Proteomes" id="UP000419743">
    <property type="component" value="Unassembled WGS sequence"/>
</dbReference>
<protein>
    <recommendedName>
        <fullName evidence="4">DUF2017 domain-containing protein</fullName>
    </recommendedName>
</protein>
<reference evidence="2 3" key="1">
    <citation type="submission" date="2019-11" db="EMBL/GenBank/DDBJ databases">
        <authorList>
            <person name="Criscuolo A."/>
        </authorList>
    </citation>
    <scope>NUCLEOTIDE SEQUENCE [LARGE SCALE GENOMIC DNA]</scope>
    <source>
        <strain evidence="2">CIP111667</strain>
    </source>
</reference>
<accession>A0A7M4DLJ2</accession>
<dbReference type="EMBL" id="CACRYJ010000045">
    <property type="protein sequence ID" value="VZO38152.1"/>
    <property type="molecule type" value="Genomic_DNA"/>
</dbReference>